<name>A0ABD5UCY6_9EURY</name>
<organism evidence="2 3">
    <name type="scientific">Halomarina ordinaria</name>
    <dbReference type="NCBI Taxonomy" id="3033939"/>
    <lineage>
        <taxon>Archaea</taxon>
        <taxon>Methanobacteriati</taxon>
        <taxon>Methanobacteriota</taxon>
        <taxon>Stenosarchaea group</taxon>
        <taxon>Halobacteria</taxon>
        <taxon>Halobacteriales</taxon>
        <taxon>Natronomonadaceae</taxon>
        <taxon>Halomarina</taxon>
    </lineage>
</organism>
<keyword evidence="1" id="KW-1133">Transmembrane helix</keyword>
<keyword evidence="1" id="KW-0472">Membrane</keyword>
<evidence type="ECO:0000313" key="2">
    <source>
        <dbReference type="EMBL" id="MFC6838199.1"/>
    </source>
</evidence>
<accession>A0ABD5UCY6</accession>
<dbReference type="RefSeq" id="WP_304449915.1">
    <property type="nucleotide sequence ID" value="NZ_JARRAH010000003.1"/>
</dbReference>
<reference evidence="2 3" key="1">
    <citation type="journal article" date="2019" name="Int. J. Syst. Evol. Microbiol.">
        <title>The Global Catalogue of Microorganisms (GCM) 10K type strain sequencing project: providing services to taxonomists for standard genome sequencing and annotation.</title>
        <authorList>
            <consortium name="The Broad Institute Genomics Platform"/>
            <consortium name="The Broad Institute Genome Sequencing Center for Infectious Disease"/>
            <person name="Wu L."/>
            <person name="Ma J."/>
        </authorList>
    </citation>
    <scope>NUCLEOTIDE SEQUENCE [LARGE SCALE GENOMIC DNA]</scope>
    <source>
        <strain evidence="2 3">PSRA2</strain>
    </source>
</reference>
<comment type="caution">
    <text evidence="2">The sequence shown here is derived from an EMBL/GenBank/DDBJ whole genome shotgun (WGS) entry which is preliminary data.</text>
</comment>
<feature type="transmembrane region" description="Helical" evidence="1">
    <location>
        <begin position="48"/>
        <end position="65"/>
    </location>
</feature>
<gene>
    <name evidence="2" type="ORF">ACFQHK_17090</name>
</gene>
<dbReference type="Proteomes" id="UP001596406">
    <property type="component" value="Unassembled WGS sequence"/>
</dbReference>
<evidence type="ECO:0000313" key="3">
    <source>
        <dbReference type="Proteomes" id="UP001596406"/>
    </source>
</evidence>
<evidence type="ECO:0000256" key="1">
    <source>
        <dbReference type="SAM" id="Phobius"/>
    </source>
</evidence>
<dbReference type="EMBL" id="JBHSXM010000003">
    <property type="protein sequence ID" value="MFC6838199.1"/>
    <property type="molecule type" value="Genomic_DNA"/>
</dbReference>
<proteinExistence type="predicted"/>
<keyword evidence="1" id="KW-0812">Transmembrane</keyword>
<sequence>MSAPTLLALSQRDEAFWLGLALLLVGAALTSGAPTSGEWDGGDLLLTLGWLVLSTRLAVAAFRIVRTTVRAGLLGYREGASGER</sequence>
<dbReference type="AlphaFoldDB" id="A0ABD5UCY6"/>
<keyword evidence="3" id="KW-1185">Reference proteome</keyword>
<protein>
    <submittedName>
        <fullName evidence="2">Uncharacterized protein</fullName>
    </submittedName>
</protein>